<sequence>MSPAIGVGASTALRDARVLTDRLLQAAGGRPLAEALHAYEEEMLGYGFDAVRDSATRGHHLVGQDPLPTPQA</sequence>
<reference evidence="2" key="1">
    <citation type="submission" date="2016-09" db="EMBL/GenBank/DDBJ databases">
        <title>Streptomyces puniciscabiei strain:TW1S1 Genome sequencing and assembly.</title>
        <authorList>
            <person name="Kim M.-K."/>
            <person name="Kim S.B."/>
        </authorList>
    </citation>
    <scope>NUCLEOTIDE SEQUENCE [LARGE SCALE GENOMIC DNA]</scope>
    <source>
        <strain evidence="2">TW1S1</strain>
    </source>
</reference>
<protein>
    <recommendedName>
        <fullName evidence="3">FAD-binding domain-containing protein</fullName>
    </recommendedName>
</protein>
<evidence type="ECO:0008006" key="3">
    <source>
        <dbReference type="Google" id="ProtNLM"/>
    </source>
</evidence>
<dbReference type="EMBL" id="CP017248">
    <property type="protein sequence ID" value="AOR36034.1"/>
    <property type="molecule type" value="Genomic_DNA"/>
</dbReference>
<organism evidence="1 2">
    <name type="scientific">Streptomyces fodineus</name>
    <dbReference type="NCBI Taxonomy" id="1904616"/>
    <lineage>
        <taxon>Bacteria</taxon>
        <taxon>Bacillati</taxon>
        <taxon>Actinomycetota</taxon>
        <taxon>Actinomycetes</taxon>
        <taxon>Kitasatosporales</taxon>
        <taxon>Streptomycetaceae</taxon>
        <taxon>Streptomyces</taxon>
    </lineage>
</organism>
<keyword evidence="2" id="KW-1185">Reference proteome</keyword>
<name>A0A1D7YKG6_9ACTN</name>
<evidence type="ECO:0000313" key="1">
    <source>
        <dbReference type="EMBL" id="AOR36034.1"/>
    </source>
</evidence>
<dbReference type="AlphaFoldDB" id="A0A1D7YKG6"/>
<accession>A0A1D7YKG6</accession>
<dbReference type="KEGG" id="spun:BFF78_37725"/>
<dbReference type="Gene3D" id="3.50.50.60">
    <property type="entry name" value="FAD/NAD(P)-binding domain"/>
    <property type="match status" value="1"/>
</dbReference>
<gene>
    <name evidence="1" type="ORF">BFF78_37725</name>
</gene>
<evidence type="ECO:0000313" key="2">
    <source>
        <dbReference type="Proteomes" id="UP000094960"/>
    </source>
</evidence>
<dbReference type="InterPro" id="IPR036188">
    <property type="entry name" value="FAD/NAD-bd_sf"/>
</dbReference>
<dbReference type="SUPFAM" id="SSF51905">
    <property type="entry name" value="FAD/NAD(P)-binding domain"/>
    <property type="match status" value="1"/>
</dbReference>
<dbReference type="Proteomes" id="UP000094960">
    <property type="component" value="Chromosome"/>
</dbReference>
<proteinExistence type="predicted"/>